<accession>A0A2P6VG10</accession>
<dbReference type="GO" id="GO:0005524">
    <property type="term" value="F:ATP binding"/>
    <property type="evidence" value="ECO:0007669"/>
    <property type="project" value="UniProtKB-UniRule"/>
</dbReference>
<dbReference type="FunFam" id="1.10.510.10:FF:000476">
    <property type="entry name" value="PAS domain-containing protein tyrosine kinase family protein"/>
    <property type="match status" value="1"/>
</dbReference>
<dbReference type="EC" id="2.7.11.1" evidence="3"/>
<dbReference type="Gene3D" id="3.30.200.20">
    <property type="entry name" value="Phosphorylase Kinase, domain 1"/>
    <property type="match status" value="1"/>
</dbReference>
<feature type="region of interest" description="Disordered" evidence="13">
    <location>
        <begin position="709"/>
        <end position="729"/>
    </location>
</feature>
<evidence type="ECO:0000256" key="2">
    <source>
        <dbReference type="ARBA" id="ARBA00010507"/>
    </source>
</evidence>
<feature type="compositionally biased region" description="Low complexity" evidence="13">
    <location>
        <begin position="818"/>
        <end position="834"/>
    </location>
</feature>
<dbReference type="InterPro" id="IPR011009">
    <property type="entry name" value="Kinase-like_dom_sf"/>
</dbReference>
<protein>
    <recommendedName>
        <fullName evidence="3">non-specific serine/threonine protein kinase</fullName>
        <ecNumber evidence="3">2.7.11.1</ecNumber>
    </recommendedName>
</protein>
<keyword evidence="4" id="KW-0723">Serine/threonine-protein kinase</keyword>
<feature type="region of interest" description="Disordered" evidence="13">
    <location>
        <begin position="559"/>
        <end position="613"/>
    </location>
</feature>
<dbReference type="GO" id="GO:0004674">
    <property type="term" value="F:protein serine/threonine kinase activity"/>
    <property type="evidence" value="ECO:0007669"/>
    <property type="project" value="UniProtKB-KW"/>
</dbReference>
<feature type="compositionally biased region" description="Low complexity" evidence="13">
    <location>
        <begin position="405"/>
        <end position="427"/>
    </location>
</feature>
<dbReference type="CDD" id="cd13999">
    <property type="entry name" value="STKc_MAP3K-like"/>
    <property type="match status" value="1"/>
</dbReference>
<dbReference type="STRING" id="554055.A0A2P6VG10"/>
<feature type="domain" description="Protein kinase" evidence="14">
    <location>
        <begin position="1032"/>
        <end position="1288"/>
    </location>
</feature>
<evidence type="ECO:0000256" key="10">
    <source>
        <dbReference type="ARBA" id="ARBA00047899"/>
    </source>
</evidence>
<comment type="catalytic activity">
    <reaction evidence="11">
        <text>L-seryl-[protein] + ATP = O-phospho-L-seryl-[protein] + ADP + H(+)</text>
        <dbReference type="Rhea" id="RHEA:17989"/>
        <dbReference type="Rhea" id="RHEA-COMP:9863"/>
        <dbReference type="Rhea" id="RHEA-COMP:11604"/>
        <dbReference type="ChEBI" id="CHEBI:15378"/>
        <dbReference type="ChEBI" id="CHEBI:29999"/>
        <dbReference type="ChEBI" id="CHEBI:30616"/>
        <dbReference type="ChEBI" id="CHEBI:83421"/>
        <dbReference type="ChEBI" id="CHEBI:456216"/>
        <dbReference type="EC" id="2.7.11.1"/>
    </reaction>
</comment>
<keyword evidence="8 12" id="KW-0067">ATP-binding</keyword>
<evidence type="ECO:0000256" key="12">
    <source>
        <dbReference type="PROSITE-ProRule" id="PRU10141"/>
    </source>
</evidence>
<evidence type="ECO:0000259" key="14">
    <source>
        <dbReference type="PROSITE" id="PS50011"/>
    </source>
</evidence>
<dbReference type="PROSITE" id="PS50011">
    <property type="entry name" value="PROTEIN_KINASE_DOM"/>
    <property type="match status" value="1"/>
</dbReference>
<keyword evidence="7" id="KW-0418">Kinase</keyword>
<reference evidence="15 16" key="1">
    <citation type="journal article" date="2018" name="Plant J.">
        <title>Genome sequences of Chlorella sorokiniana UTEX 1602 and Micractinium conductrix SAG 241.80: implications to maltose excretion by a green alga.</title>
        <authorList>
            <person name="Arriola M.B."/>
            <person name="Velmurugan N."/>
            <person name="Zhang Y."/>
            <person name="Plunkett M.H."/>
            <person name="Hondzo H."/>
            <person name="Barney B.M."/>
        </authorList>
    </citation>
    <scope>NUCLEOTIDE SEQUENCE [LARGE SCALE GENOMIC DNA]</scope>
    <source>
        <strain evidence="15 16">SAG 241.80</strain>
    </source>
</reference>
<dbReference type="Pfam" id="PF07714">
    <property type="entry name" value="PK_Tyr_Ser-Thr"/>
    <property type="match status" value="1"/>
</dbReference>
<feature type="region of interest" description="Disordered" evidence="13">
    <location>
        <begin position="292"/>
        <end position="357"/>
    </location>
</feature>
<dbReference type="SUPFAM" id="SSF56112">
    <property type="entry name" value="Protein kinase-like (PK-like)"/>
    <property type="match status" value="1"/>
</dbReference>
<dbReference type="OrthoDB" id="339325at2759"/>
<gene>
    <name evidence="15" type="ORF">C2E20_3754</name>
</gene>
<evidence type="ECO:0000313" key="15">
    <source>
        <dbReference type="EMBL" id="PSC73017.1"/>
    </source>
</evidence>
<evidence type="ECO:0000256" key="1">
    <source>
        <dbReference type="ARBA" id="ARBA00004370"/>
    </source>
</evidence>
<evidence type="ECO:0000256" key="13">
    <source>
        <dbReference type="SAM" id="MobiDB-lite"/>
    </source>
</evidence>
<keyword evidence="16" id="KW-1185">Reference proteome</keyword>
<keyword evidence="9" id="KW-0472">Membrane</keyword>
<feature type="compositionally biased region" description="Low complexity" evidence="13">
    <location>
        <begin position="718"/>
        <end position="728"/>
    </location>
</feature>
<proteinExistence type="inferred from homology"/>
<evidence type="ECO:0000256" key="6">
    <source>
        <dbReference type="ARBA" id="ARBA00022741"/>
    </source>
</evidence>
<dbReference type="InterPro" id="IPR017441">
    <property type="entry name" value="Protein_kinase_ATP_BS"/>
</dbReference>
<dbReference type="Gene3D" id="1.10.510.10">
    <property type="entry name" value="Transferase(Phosphotransferase) domain 1"/>
    <property type="match status" value="1"/>
</dbReference>
<evidence type="ECO:0000256" key="9">
    <source>
        <dbReference type="ARBA" id="ARBA00023136"/>
    </source>
</evidence>
<dbReference type="InterPro" id="IPR051681">
    <property type="entry name" value="Ser/Thr_Kinases-Pseudokinases"/>
</dbReference>
<comment type="similarity">
    <text evidence="2">Belongs to the protein kinase superfamily. TKL Ser/Thr protein kinase family. RAF subfamily.</text>
</comment>
<dbReference type="Proteomes" id="UP000239649">
    <property type="component" value="Unassembled WGS sequence"/>
</dbReference>
<dbReference type="PROSITE" id="PS00108">
    <property type="entry name" value="PROTEIN_KINASE_ST"/>
    <property type="match status" value="1"/>
</dbReference>
<dbReference type="InterPro" id="IPR000719">
    <property type="entry name" value="Prot_kinase_dom"/>
</dbReference>
<dbReference type="Pfam" id="PF14381">
    <property type="entry name" value="EDR1_CTR1_ARMC3_pept"/>
    <property type="match status" value="1"/>
</dbReference>
<feature type="region of interest" description="Disordered" evidence="13">
    <location>
        <begin position="899"/>
        <end position="926"/>
    </location>
</feature>
<dbReference type="InterPro" id="IPR055164">
    <property type="entry name" value="EDR1/CTR1/ARMC3-like_pept-like"/>
</dbReference>
<keyword evidence="5" id="KW-0808">Transferase</keyword>
<organism evidence="15 16">
    <name type="scientific">Micractinium conductrix</name>
    <dbReference type="NCBI Taxonomy" id="554055"/>
    <lineage>
        <taxon>Eukaryota</taxon>
        <taxon>Viridiplantae</taxon>
        <taxon>Chlorophyta</taxon>
        <taxon>core chlorophytes</taxon>
        <taxon>Trebouxiophyceae</taxon>
        <taxon>Chlorellales</taxon>
        <taxon>Chlorellaceae</taxon>
        <taxon>Chlorella clade</taxon>
        <taxon>Micractinium</taxon>
    </lineage>
</organism>
<evidence type="ECO:0000256" key="11">
    <source>
        <dbReference type="ARBA" id="ARBA00048679"/>
    </source>
</evidence>
<feature type="region of interest" description="Disordered" evidence="13">
    <location>
        <begin position="978"/>
        <end position="1005"/>
    </location>
</feature>
<dbReference type="PANTHER" id="PTHR44329:SF298">
    <property type="entry name" value="MIXED LINEAGE KINASE DOMAIN-LIKE PROTEIN"/>
    <property type="match status" value="1"/>
</dbReference>
<feature type="compositionally biased region" description="Low complexity" evidence="13">
    <location>
        <begin position="568"/>
        <end position="589"/>
    </location>
</feature>
<feature type="compositionally biased region" description="Low complexity" evidence="13">
    <location>
        <begin position="660"/>
        <end position="678"/>
    </location>
</feature>
<dbReference type="InterPro" id="IPR001245">
    <property type="entry name" value="Ser-Thr/Tyr_kinase_cat_dom"/>
</dbReference>
<feature type="region of interest" description="Disordered" evidence="13">
    <location>
        <begin position="650"/>
        <end position="678"/>
    </location>
</feature>
<feature type="binding site" evidence="12">
    <location>
        <position position="1059"/>
    </location>
    <ligand>
        <name>ATP</name>
        <dbReference type="ChEBI" id="CHEBI:30616"/>
    </ligand>
</feature>
<sequence length="1301" mass="134284">MRARILAELSGPSPGALLAAEAQSERYWRARVLHWTERIADGFYEVHGTYPEVCPPTEFPQLAALMQLVPKTGLTREVLLVDRRHDKHLRAMAEEAAEAVARAGGVGGGLAPFQALANVVAGHMGGALESQPAAAEEWCSMINSLKVQSALCVVPIGLLHMGSARHRALLYKVLASDLGLPCRVTKSRCVPGQDCEAAQAAILCDGEELYIDLLARPGEVSAVPADDQAAALAEVDALPPLDAQVADALSASLPPGLLATSAFASQPLPGRLRRSGSRQKLLPTFTSGLAAAEGQHSLPQRAVRGSCASAFPGEPSPSALQQPSPDEPRAAAEHAPGTPAPPAGIAAGDGGASPFDSAALSSPFGAVASPFGAQDQQASAFGAEEQQAALEGRPPPFAPGGGGAAATAPGAAPAPAAAAEHSAAVSGGEEDEGIELPIPKSAFSFGRSGARKLGHAHSAVAEDAWIDAAVEDEMSPAAGAAPPVAAAAAEAAAAAALAGAAAAQALPQRQHSLRSLGEFEGVSGLIDLSNRLDGAGSGAPRPPLLARLASQLGVLQQQQPASHVAAKQQQQVEQHQQQQQQPEQQQERQPAFGSPLPSVRGSDGVGTPRRSGSAALEALAELQAAQAARSSASTGPDVAAFPSAGAFAALPAAHPPHHPSLPVAQRRRSTSSGGLSGTLSFELGAPHLEVDEKTGEAFLVQQVVRAPSGGCAQASRQPSDSSTDTTPSAGDLMDLVEALRASGALDTGVLTLHSVPPSNGRAGAQQPFGGAPPPWQHRTFSEPLQGLQGRGRSSSLEGAAAGGGNGTPPQPRGPPRQPSASASAAGGGAAPASPGLYGHSVGGLSVIPHIHRRSFDTGGVQPAGPRRLVPIEWEQQQAMLRDGGGGGGAAEELVTARRSASGSDAGGVLPTPFGGGIPEGGPLPPTAAQQLQLAQQLAAAAGTPFSSGLHAVAAGGMLSLGAMQLAQAQVAQVAAAAARPRRSDNSSLTGGTGSGNEGSSLHSAASDGAAHASAFAGLLEGLEEWEILPDEIVLGPRIGIGSFGEVYRGIWRQTDVAVKRLLEQEVSHQMLDEFRQEISIMKRLRHPHIVQFLGAVTQPPHLCIVTQFVPRGSLFKLLHRTPAFNPDERRRLQMALDIARGMNFLHTCKPPIIHRDLKSPNLLVDKDLTVKVCDFGLSRARRSTMMSTKSQAGTPEWTAPEVLRSQLYNEKCDCYSYGVILWELFTNEEPWQDKSAMQVVGAVGWSNMRLPLPDDVPPAMRDLILECFGEPAGRPTFGEMIPRLKTMIKALGPPPGHARGN</sequence>
<dbReference type="InterPro" id="IPR008271">
    <property type="entry name" value="Ser/Thr_kinase_AS"/>
</dbReference>
<evidence type="ECO:0000256" key="7">
    <source>
        <dbReference type="ARBA" id="ARBA00022777"/>
    </source>
</evidence>
<feature type="compositionally biased region" description="Low complexity" evidence="13">
    <location>
        <begin position="790"/>
        <end position="799"/>
    </location>
</feature>
<feature type="region of interest" description="Disordered" evidence="13">
    <location>
        <begin position="376"/>
        <end position="435"/>
    </location>
</feature>
<evidence type="ECO:0000256" key="8">
    <source>
        <dbReference type="ARBA" id="ARBA00022840"/>
    </source>
</evidence>
<keyword evidence="6 12" id="KW-0547">Nucleotide-binding</keyword>
<name>A0A2P6VG10_9CHLO</name>
<evidence type="ECO:0000256" key="4">
    <source>
        <dbReference type="ARBA" id="ARBA00022527"/>
    </source>
</evidence>
<dbReference type="EMBL" id="LHPF02000008">
    <property type="protein sequence ID" value="PSC73017.1"/>
    <property type="molecule type" value="Genomic_DNA"/>
</dbReference>
<evidence type="ECO:0000256" key="5">
    <source>
        <dbReference type="ARBA" id="ARBA00022679"/>
    </source>
</evidence>
<dbReference type="PANTHER" id="PTHR44329">
    <property type="entry name" value="SERINE/THREONINE-PROTEIN KINASE TNNI3K-RELATED"/>
    <property type="match status" value="1"/>
</dbReference>
<comment type="catalytic activity">
    <reaction evidence="10">
        <text>L-threonyl-[protein] + ATP = O-phospho-L-threonyl-[protein] + ADP + H(+)</text>
        <dbReference type="Rhea" id="RHEA:46608"/>
        <dbReference type="Rhea" id="RHEA-COMP:11060"/>
        <dbReference type="Rhea" id="RHEA-COMP:11605"/>
        <dbReference type="ChEBI" id="CHEBI:15378"/>
        <dbReference type="ChEBI" id="CHEBI:30013"/>
        <dbReference type="ChEBI" id="CHEBI:30616"/>
        <dbReference type="ChEBI" id="CHEBI:61977"/>
        <dbReference type="ChEBI" id="CHEBI:456216"/>
        <dbReference type="EC" id="2.7.11.1"/>
    </reaction>
</comment>
<feature type="compositionally biased region" description="Pro residues" evidence="13">
    <location>
        <begin position="808"/>
        <end position="817"/>
    </location>
</feature>
<comment type="caution">
    <text evidence="15">The sequence shown here is derived from an EMBL/GenBank/DDBJ whole genome shotgun (WGS) entry which is preliminary data.</text>
</comment>
<feature type="region of interest" description="Disordered" evidence="13">
    <location>
        <begin position="752"/>
        <end position="834"/>
    </location>
</feature>
<dbReference type="SMART" id="SM00220">
    <property type="entry name" value="S_TKc"/>
    <property type="match status" value="1"/>
</dbReference>
<dbReference type="FunFam" id="3.30.200.20:FF:000060">
    <property type="entry name" value="Serine/threonine-protein kinase isoform 1"/>
    <property type="match status" value="1"/>
</dbReference>
<evidence type="ECO:0000256" key="3">
    <source>
        <dbReference type="ARBA" id="ARBA00012513"/>
    </source>
</evidence>
<dbReference type="GO" id="GO:0016020">
    <property type="term" value="C:membrane"/>
    <property type="evidence" value="ECO:0007669"/>
    <property type="project" value="UniProtKB-SubCell"/>
</dbReference>
<comment type="subcellular location">
    <subcellularLocation>
        <location evidence="1">Membrane</location>
    </subcellularLocation>
</comment>
<dbReference type="PROSITE" id="PS00107">
    <property type="entry name" value="PROTEIN_KINASE_ATP"/>
    <property type="match status" value="1"/>
</dbReference>
<evidence type="ECO:0000313" key="16">
    <source>
        <dbReference type="Proteomes" id="UP000239649"/>
    </source>
</evidence>